<keyword evidence="1" id="KW-0349">Heme</keyword>
<dbReference type="EMBL" id="JARXVH010000003">
    <property type="protein sequence ID" value="MDH6214633.1"/>
    <property type="molecule type" value="Genomic_DNA"/>
</dbReference>
<dbReference type="InterPro" id="IPR001128">
    <property type="entry name" value="Cyt_P450"/>
</dbReference>
<name>A0ABT6LEA6_9ACTN</name>
<accession>A0ABT6LEA6</accession>
<keyword evidence="1" id="KW-0560">Oxidoreductase</keyword>
<dbReference type="PROSITE" id="PS00086">
    <property type="entry name" value="CYTOCHROME_P450"/>
    <property type="match status" value="1"/>
</dbReference>
<keyword evidence="3" id="KW-1185">Reference proteome</keyword>
<comment type="similarity">
    <text evidence="1">Belongs to the cytochrome P450 family.</text>
</comment>
<comment type="caution">
    <text evidence="2">The sequence shown here is derived from an EMBL/GenBank/DDBJ whole genome shotgun (WGS) entry which is preliminary data.</text>
</comment>
<keyword evidence="1" id="KW-0479">Metal-binding</keyword>
<keyword evidence="1" id="KW-0503">Monooxygenase</keyword>
<dbReference type="SUPFAM" id="SSF48264">
    <property type="entry name" value="Cytochrome P450"/>
    <property type="match status" value="1"/>
</dbReference>
<reference evidence="2 3" key="1">
    <citation type="submission" date="2023-04" db="EMBL/GenBank/DDBJ databases">
        <title>Forest soil microbial communities from Buena Vista Peninsula, Colon Province, Panama.</title>
        <authorList>
            <person name="Bouskill N."/>
        </authorList>
    </citation>
    <scope>NUCLEOTIDE SEQUENCE [LARGE SCALE GENOMIC DNA]</scope>
    <source>
        <strain evidence="2 3">GGS1</strain>
    </source>
</reference>
<dbReference type="Gene3D" id="1.10.630.10">
    <property type="entry name" value="Cytochrome P450"/>
    <property type="match status" value="1"/>
</dbReference>
<evidence type="ECO:0000313" key="3">
    <source>
        <dbReference type="Proteomes" id="UP001160499"/>
    </source>
</evidence>
<dbReference type="Pfam" id="PF00067">
    <property type="entry name" value="p450"/>
    <property type="match status" value="1"/>
</dbReference>
<proteinExistence type="inferred from homology"/>
<dbReference type="Proteomes" id="UP001160499">
    <property type="component" value="Unassembled WGS sequence"/>
</dbReference>
<dbReference type="InterPro" id="IPR017972">
    <property type="entry name" value="Cyt_P450_CS"/>
</dbReference>
<sequence>MPRGSFASFGGGARKCVGDNFAMAEMVIALATMVRRWRFDRVPGSDLRAASLATIYYPRRLLLKIGRRAPKAAGRQSG</sequence>
<dbReference type="InterPro" id="IPR036396">
    <property type="entry name" value="Cyt_P450_sf"/>
</dbReference>
<evidence type="ECO:0000256" key="1">
    <source>
        <dbReference type="RuleBase" id="RU000461"/>
    </source>
</evidence>
<organism evidence="2 3">
    <name type="scientific">Streptomyces pseudovenezuelae</name>
    <dbReference type="NCBI Taxonomy" id="67350"/>
    <lineage>
        <taxon>Bacteria</taxon>
        <taxon>Bacillati</taxon>
        <taxon>Actinomycetota</taxon>
        <taxon>Actinomycetes</taxon>
        <taxon>Kitasatosporales</taxon>
        <taxon>Streptomycetaceae</taxon>
        <taxon>Streptomyces</taxon>
        <taxon>Streptomyces aurantiacus group</taxon>
    </lineage>
</organism>
<protein>
    <submittedName>
        <fullName evidence="2">Cytochrome P450</fullName>
    </submittedName>
</protein>
<gene>
    <name evidence="2" type="ORF">M2283_001916</name>
</gene>
<keyword evidence="1" id="KW-0408">Iron</keyword>
<evidence type="ECO:0000313" key="2">
    <source>
        <dbReference type="EMBL" id="MDH6214633.1"/>
    </source>
</evidence>